<dbReference type="Pfam" id="PF07690">
    <property type="entry name" value="MFS_1"/>
    <property type="match status" value="1"/>
</dbReference>
<evidence type="ECO:0000256" key="8">
    <source>
        <dbReference type="SAM" id="MobiDB-lite"/>
    </source>
</evidence>
<keyword evidence="7" id="KW-0129">CBS domain</keyword>
<evidence type="ECO:0000256" key="1">
    <source>
        <dbReference type="ARBA" id="ARBA00004651"/>
    </source>
</evidence>
<dbReference type="Gene3D" id="3.10.580.10">
    <property type="entry name" value="CBS-domain"/>
    <property type="match status" value="1"/>
</dbReference>
<dbReference type="Gene3D" id="1.20.1720.10">
    <property type="entry name" value="Multidrug resistance protein D"/>
    <property type="match status" value="1"/>
</dbReference>
<feature type="transmembrane region" description="Helical" evidence="9">
    <location>
        <begin position="30"/>
        <end position="54"/>
    </location>
</feature>
<evidence type="ECO:0000256" key="7">
    <source>
        <dbReference type="PROSITE-ProRule" id="PRU00703"/>
    </source>
</evidence>
<dbReference type="InterPro" id="IPR036259">
    <property type="entry name" value="MFS_trans_sf"/>
</dbReference>
<feature type="domain" description="CBS" evidence="11">
    <location>
        <begin position="509"/>
        <end position="565"/>
    </location>
</feature>
<feature type="transmembrane region" description="Helical" evidence="9">
    <location>
        <begin position="424"/>
        <end position="446"/>
    </location>
</feature>
<gene>
    <name evidence="12" type="ORF">ACFQY8_00625</name>
</gene>
<dbReference type="Gene3D" id="1.20.1250.20">
    <property type="entry name" value="MFS general substrate transporter like domains"/>
    <property type="match status" value="1"/>
</dbReference>
<comment type="caution">
    <text evidence="12">The sequence shown here is derived from an EMBL/GenBank/DDBJ whole genome shotgun (WGS) entry which is preliminary data.</text>
</comment>
<name>A0ABW2Y1Y1_9BIFI</name>
<proteinExistence type="predicted"/>
<dbReference type="InterPro" id="IPR020846">
    <property type="entry name" value="MFS_dom"/>
</dbReference>
<dbReference type="EMBL" id="JBHTHQ010000006">
    <property type="protein sequence ID" value="MFD0704262.1"/>
    <property type="molecule type" value="Genomic_DNA"/>
</dbReference>
<feature type="compositionally biased region" description="Polar residues" evidence="8">
    <location>
        <begin position="1"/>
        <end position="14"/>
    </location>
</feature>
<dbReference type="InterPro" id="IPR004638">
    <property type="entry name" value="EmrB-like"/>
</dbReference>
<keyword evidence="3" id="KW-1003">Cell membrane</keyword>
<dbReference type="SUPFAM" id="SSF54631">
    <property type="entry name" value="CBS-domain pair"/>
    <property type="match status" value="1"/>
</dbReference>
<keyword evidence="4 9" id="KW-0812">Transmembrane</keyword>
<evidence type="ECO:0000256" key="3">
    <source>
        <dbReference type="ARBA" id="ARBA00022475"/>
    </source>
</evidence>
<keyword evidence="5 9" id="KW-1133">Transmembrane helix</keyword>
<dbReference type="Pfam" id="PF00571">
    <property type="entry name" value="CBS"/>
    <property type="match status" value="2"/>
</dbReference>
<feature type="domain" description="Major facilitator superfamily (MFS) profile" evidence="10">
    <location>
        <begin position="32"/>
        <end position="482"/>
    </location>
</feature>
<comment type="subcellular location">
    <subcellularLocation>
        <location evidence="1">Cell membrane</location>
        <topology evidence="1">Multi-pass membrane protein</topology>
    </subcellularLocation>
</comment>
<evidence type="ECO:0000256" key="6">
    <source>
        <dbReference type="ARBA" id="ARBA00023136"/>
    </source>
</evidence>
<dbReference type="SUPFAM" id="SSF103473">
    <property type="entry name" value="MFS general substrate transporter"/>
    <property type="match status" value="1"/>
</dbReference>
<evidence type="ECO:0000256" key="2">
    <source>
        <dbReference type="ARBA" id="ARBA00022448"/>
    </source>
</evidence>
<feature type="transmembrane region" description="Helical" evidence="9">
    <location>
        <begin position="285"/>
        <end position="306"/>
    </location>
</feature>
<dbReference type="SMART" id="SM00116">
    <property type="entry name" value="CBS"/>
    <property type="match status" value="2"/>
</dbReference>
<keyword evidence="6 9" id="KW-0472">Membrane</keyword>
<dbReference type="Proteomes" id="UP001597036">
    <property type="component" value="Unassembled WGS sequence"/>
</dbReference>
<sequence>MSETQSEVARSGATQAGAPMHKRPQVKHPYLVLMALLIGAFTGMYSETAINIILPQIGGQFHVATATSQWLVIGYMLMIGFVLPFSSILTKHFTIKSLAIFALSAFTIGAVISAAAPTFAILLIGRAIQGIGLGIVLPLAFSMVMEVMPPQKLGAAMGMVSLIIMLAPVVGPTLAGILTGIASWRLVFVSIAVLGVIGLVFAFMFLISPMELTKPKVDTLSVVLSVIGFGGVVLGAGMASEFRWISAPVLSALIIGIAALIWYSMRQLKQEIPVLNLRAFTFRDFAIGTTLVMLNFGITLSVMFLIPQFFQYSLALGVSLAGALMLPGGIVNALTSMLSGRAYDKIGAKKPAILGFFITIIGIVMILGAIFANALNPALIVTAHIIMMIGVPLAMSPMQTYALGALPRKYNADGSTIMNTLQQVVGAVFTAVTTSLLTAGVAAVHGSKAAQFSNGTKYGLYFALIMAILGFVGAFFISDKKKAETHEEAAETPAAVDSTEIEPALMTLMKTDVYTVSEDTTAMEAMRLFTSHGISGVPVVAADGKLKGFVSDGDVLNLLADQNPEFTSFYSAVIESNSDSFSKRVRNNLDTPVSEIATKNVISVDVTDSMSHICEVLVAKHLKKVPVVDSAHGGKMVGILNRSDVLKFVVEQY</sequence>
<feature type="transmembrane region" description="Helical" evidence="9">
    <location>
        <begin position="378"/>
        <end position="403"/>
    </location>
</feature>
<feature type="transmembrane region" description="Helical" evidence="9">
    <location>
        <begin position="312"/>
        <end position="331"/>
    </location>
</feature>
<keyword evidence="13" id="KW-1185">Reference proteome</keyword>
<dbReference type="PROSITE" id="PS51371">
    <property type="entry name" value="CBS"/>
    <property type="match status" value="2"/>
</dbReference>
<dbReference type="InterPro" id="IPR046342">
    <property type="entry name" value="CBS_dom_sf"/>
</dbReference>
<evidence type="ECO:0000259" key="11">
    <source>
        <dbReference type="PROSITE" id="PS51371"/>
    </source>
</evidence>
<feature type="domain" description="CBS" evidence="11">
    <location>
        <begin position="597"/>
        <end position="653"/>
    </location>
</feature>
<dbReference type="CDD" id="cd04586">
    <property type="entry name" value="CBS_pair_BON_assoc"/>
    <property type="match status" value="1"/>
</dbReference>
<evidence type="ECO:0000256" key="4">
    <source>
        <dbReference type="ARBA" id="ARBA00022692"/>
    </source>
</evidence>
<feature type="transmembrane region" description="Helical" evidence="9">
    <location>
        <begin position="219"/>
        <end position="239"/>
    </location>
</feature>
<evidence type="ECO:0000313" key="13">
    <source>
        <dbReference type="Proteomes" id="UP001597036"/>
    </source>
</evidence>
<keyword evidence="2" id="KW-0813">Transport</keyword>
<feature type="region of interest" description="Disordered" evidence="8">
    <location>
        <begin position="1"/>
        <end position="21"/>
    </location>
</feature>
<evidence type="ECO:0000256" key="9">
    <source>
        <dbReference type="SAM" id="Phobius"/>
    </source>
</evidence>
<dbReference type="InterPro" id="IPR000644">
    <property type="entry name" value="CBS_dom"/>
</dbReference>
<feature type="transmembrane region" description="Helical" evidence="9">
    <location>
        <begin position="66"/>
        <end position="86"/>
    </location>
</feature>
<evidence type="ECO:0000313" key="12">
    <source>
        <dbReference type="EMBL" id="MFD0704262.1"/>
    </source>
</evidence>
<dbReference type="PANTHER" id="PTHR42718">
    <property type="entry name" value="MAJOR FACILITATOR SUPERFAMILY MULTIDRUG TRANSPORTER MFSC"/>
    <property type="match status" value="1"/>
</dbReference>
<dbReference type="PANTHER" id="PTHR42718:SF43">
    <property type="entry name" value="LINCOMYCIN RESISTANCE PROTEIN LMRB"/>
    <property type="match status" value="1"/>
</dbReference>
<evidence type="ECO:0000256" key="5">
    <source>
        <dbReference type="ARBA" id="ARBA00022989"/>
    </source>
</evidence>
<dbReference type="PRINTS" id="PR01036">
    <property type="entry name" value="TCRTETB"/>
</dbReference>
<evidence type="ECO:0000259" key="10">
    <source>
        <dbReference type="PROSITE" id="PS50850"/>
    </source>
</evidence>
<reference evidence="13" key="1">
    <citation type="journal article" date="2019" name="Int. J. Syst. Evol. Microbiol.">
        <title>The Global Catalogue of Microorganisms (GCM) 10K type strain sequencing project: providing services to taxonomists for standard genome sequencing and annotation.</title>
        <authorList>
            <consortium name="The Broad Institute Genomics Platform"/>
            <consortium name="The Broad Institute Genome Sequencing Center for Infectious Disease"/>
            <person name="Wu L."/>
            <person name="Ma J."/>
        </authorList>
    </citation>
    <scope>NUCLEOTIDE SEQUENCE [LARGE SCALE GENOMIC DNA]</scope>
    <source>
        <strain evidence="13">CCM 8604</strain>
    </source>
</reference>
<organism evidence="12 13">
    <name type="scientific">Alloscardovia venturai</name>
    <dbReference type="NCBI Taxonomy" id="1769421"/>
    <lineage>
        <taxon>Bacteria</taxon>
        <taxon>Bacillati</taxon>
        <taxon>Actinomycetota</taxon>
        <taxon>Actinomycetes</taxon>
        <taxon>Bifidobacteriales</taxon>
        <taxon>Bifidobacteriaceae</taxon>
        <taxon>Alloscardovia</taxon>
    </lineage>
</organism>
<feature type="transmembrane region" description="Helical" evidence="9">
    <location>
        <begin position="352"/>
        <end position="372"/>
    </location>
</feature>
<dbReference type="RefSeq" id="WP_377937627.1">
    <property type="nucleotide sequence ID" value="NZ_JBHTHQ010000006.1"/>
</dbReference>
<feature type="transmembrane region" description="Helical" evidence="9">
    <location>
        <begin position="130"/>
        <end position="148"/>
    </location>
</feature>
<feature type="transmembrane region" description="Helical" evidence="9">
    <location>
        <begin position="160"/>
        <end position="181"/>
    </location>
</feature>
<feature type="transmembrane region" description="Helical" evidence="9">
    <location>
        <begin position="458"/>
        <end position="477"/>
    </location>
</feature>
<dbReference type="PROSITE" id="PS50850">
    <property type="entry name" value="MFS"/>
    <property type="match status" value="1"/>
</dbReference>
<protein>
    <submittedName>
        <fullName evidence="12">MFS transporter</fullName>
    </submittedName>
</protein>
<feature type="transmembrane region" description="Helical" evidence="9">
    <location>
        <begin position="98"/>
        <end position="124"/>
    </location>
</feature>
<feature type="transmembrane region" description="Helical" evidence="9">
    <location>
        <begin position="245"/>
        <end position="264"/>
    </location>
</feature>
<accession>A0ABW2Y1Y1</accession>
<feature type="transmembrane region" description="Helical" evidence="9">
    <location>
        <begin position="187"/>
        <end position="207"/>
    </location>
</feature>
<dbReference type="InterPro" id="IPR011701">
    <property type="entry name" value="MFS"/>
</dbReference>
<dbReference type="NCBIfam" id="TIGR00711">
    <property type="entry name" value="efflux_EmrB"/>
    <property type="match status" value="1"/>
</dbReference>